<evidence type="ECO:0000256" key="4">
    <source>
        <dbReference type="ARBA" id="ARBA00022975"/>
    </source>
</evidence>
<evidence type="ECO:0000259" key="8">
    <source>
        <dbReference type="Pfam" id="PF00185"/>
    </source>
</evidence>
<accession>A0A2P6MCW6</accession>
<comment type="caution">
    <text evidence="10">The sequence shown here is derived from an EMBL/GenBank/DDBJ whole genome shotgun (WGS) entry which is preliminary data.</text>
</comment>
<feature type="binding site" evidence="7">
    <location>
        <position position="66"/>
    </location>
    <ligand>
        <name>carbamoyl phosphate</name>
        <dbReference type="ChEBI" id="CHEBI:58228"/>
    </ligand>
</feature>
<comment type="similarity">
    <text evidence="2 7">Belongs to the aspartate/ornithine carbamoyltransferase superfamily. ATCase family.</text>
</comment>
<feature type="binding site" evidence="7">
    <location>
        <position position="180"/>
    </location>
    <ligand>
        <name>L-aspartate</name>
        <dbReference type="ChEBI" id="CHEBI:29991"/>
    </ligand>
</feature>
<evidence type="ECO:0000259" key="9">
    <source>
        <dbReference type="Pfam" id="PF02729"/>
    </source>
</evidence>
<dbReference type="PRINTS" id="PR00101">
    <property type="entry name" value="ATCASE"/>
</dbReference>
<comment type="pathway">
    <text evidence="1 7">Pyrimidine metabolism; UMP biosynthesis via de novo pathway; (S)-dihydroorotate from bicarbonate: step 2/3.</text>
</comment>
<dbReference type="HAMAP" id="MF_00001">
    <property type="entry name" value="Asp_carb_tr"/>
    <property type="match status" value="1"/>
</dbReference>
<dbReference type="NCBIfam" id="TIGR00670">
    <property type="entry name" value="asp_carb_tr"/>
    <property type="match status" value="1"/>
</dbReference>
<feature type="binding site" evidence="7">
    <location>
        <position position="235"/>
    </location>
    <ligand>
        <name>L-aspartate</name>
        <dbReference type="ChEBI" id="CHEBI:29991"/>
    </ligand>
</feature>
<feature type="binding site" evidence="7">
    <location>
        <position position="67"/>
    </location>
    <ligand>
        <name>carbamoyl phosphate</name>
        <dbReference type="ChEBI" id="CHEBI:58228"/>
    </ligand>
</feature>
<keyword evidence="11" id="KW-1185">Reference proteome</keyword>
<dbReference type="InterPro" id="IPR002082">
    <property type="entry name" value="Asp_carbamoyltransf"/>
</dbReference>
<dbReference type="FunFam" id="3.40.50.1370:FF:000007">
    <property type="entry name" value="Aspartate carbamoyltransferase"/>
    <property type="match status" value="1"/>
</dbReference>
<feature type="binding site" evidence="7">
    <location>
        <position position="116"/>
    </location>
    <ligand>
        <name>carbamoyl phosphate</name>
        <dbReference type="ChEBI" id="CHEBI:58228"/>
    </ligand>
</feature>
<dbReference type="Proteomes" id="UP000241736">
    <property type="component" value="Unassembled WGS sequence"/>
</dbReference>
<dbReference type="GO" id="GO:0004070">
    <property type="term" value="F:aspartate carbamoyltransferase activity"/>
    <property type="evidence" value="ECO:0007669"/>
    <property type="project" value="UniProtKB-UniRule"/>
</dbReference>
<gene>
    <name evidence="7 10" type="primary">pyrB</name>
    <name evidence="10" type="ORF">C6N40_01470</name>
</gene>
<feature type="binding site" evidence="7">
    <location>
        <position position="149"/>
    </location>
    <ligand>
        <name>carbamoyl phosphate</name>
        <dbReference type="ChEBI" id="CHEBI:58228"/>
    </ligand>
</feature>
<dbReference type="InterPro" id="IPR006131">
    <property type="entry name" value="Asp_carbamoyltransf_Asp/Orn-bd"/>
</dbReference>
<name>A0A2P6MCW6_9GAMM</name>
<dbReference type="NCBIfam" id="NF002032">
    <property type="entry name" value="PRK00856.1"/>
    <property type="match status" value="1"/>
</dbReference>
<keyword evidence="4 7" id="KW-0665">Pyrimidine biosynthesis</keyword>
<feature type="domain" description="Aspartate/ornithine carbamoyltransferase carbamoyl-P binding" evidence="9">
    <location>
        <begin position="14"/>
        <end position="159"/>
    </location>
</feature>
<comment type="catalytic activity">
    <reaction evidence="6 7">
        <text>carbamoyl phosphate + L-aspartate = N-carbamoyl-L-aspartate + phosphate + H(+)</text>
        <dbReference type="Rhea" id="RHEA:20013"/>
        <dbReference type="ChEBI" id="CHEBI:15378"/>
        <dbReference type="ChEBI" id="CHEBI:29991"/>
        <dbReference type="ChEBI" id="CHEBI:32814"/>
        <dbReference type="ChEBI" id="CHEBI:43474"/>
        <dbReference type="ChEBI" id="CHEBI:58228"/>
        <dbReference type="EC" id="2.1.3.2"/>
    </reaction>
</comment>
<feature type="binding site" evidence="7">
    <location>
        <position position="276"/>
    </location>
    <ligand>
        <name>carbamoyl phosphate</name>
        <dbReference type="ChEBI" id="CHEBI:58228"/>
    </ligand>
</feature>
<dbReference type="InterPro" id="IPR006130">
    <property type="entry name" value="Asp/Orn_carbamoylTrfase"/>
</dbReference>
<evidence type="ECO:0000256" key="7">
    <source>
        <dbReference type="HAMAP-Rule" id="MF_00001"/>
    </source>
</evidence>
<evidence type="ECO:0000256" key="3">
    <source>
        <dbReference type="ARBA" id="ARBA00022679"/>
    </source>
</evidence>
<dbReference type="Pfam" id="PF02729">
    <property type="entry name" value="OTCace_N"/>
    <property type="match status" value="1"/>
</dbReference>
<proteinExistence type="inferred from homology"/>
<keyword evidence="3 7" id="KW-0808">Transferase</keyword>
<dbReference type="PANTHER" id="PTHR45753">
    <property type="entry name" value="ORNITHINE CARBAMOYLTRANSFERASE, MITOCHONDRIAL"/>
    <property type="match status" value="1"/>
</dbReference>
<dbReference type="EC" id="2.1.3.2" evidence="7"/>
<dbReference type="PANTHER" id="PTHR45753:SF6">
    <property type="entry name" value="ASPARTATE CARBAMOYLTRANSFERASE"/>
    <property type="match status" value="1"/>
</dbReference>
<evidence type="ECO:0000256" key="2">
    <source>
        <dbReference type="ARBA" id="ARBA00008896"/>
    </source>
</evidence>
<dbReference type="GO" id="GO:0005829">
    <property type="term" value="C:cytosol"/>
    <property type="evidence" value="ECO:0007669"/>
    <property type="project" value="TreeGrafter"/>
</dbReference>
<dbReference type="RefSeq" id="WP_106989224.1">
    <property type="nucleotide sequence ID" value="NZ_JAVEVW010000085.1"/>
</dbReference>
<feature type="binding site" evidence="7">
    <location>
        <position position="94"/>
    </location>
    <ligand>
        <name>L-aspartate</name>
        <dbReference type="ChEBI" id="CHEBI:29991"/>
    </ligand>
</feature>
<dbReference type="OrthoDB" id="9774690at2"/>
<organism evidence="10 11">
    <name type="scientific">Arenimonas caeni</name>
    <dbReference type="NCBI Taxonomy" id="2058085"/>
    <lineage>
        <taxon>Bacteria</taxon>
        <taxon>Pseudomonadati</taxon>
        <taxon>Pseudomonadota</taxon>
        <taxon>Gammaproteobacteria</taxon>
        <taxon>Lysobacterales</taxon>
        <taxon>Lysobacteraceae</taxon>
        <taxon>Arenimonas</taxon>
    </lineage>
</organism>
<dbReference type="GO" id="GO:0044205">
    <property type="term" value="P:'de novo' UMP biosynthetic process"/>
    <property type="evidence" value="ECO:0007669"/>
    <property type="project" value="UniProtKB-UniRule"/>
</dbReference>
<reference evidence="10 11" key="1">
    <citation type="submission" date="2018-03" db="EMBL/GenBank/DDBJ databases">
        <title>Arenimonas caeni sp. nov., isolated from activated sludge.</title>
        <authorList>
            <person name="Liu H."/>
        </authorList>
    </citation>
    <scope>NUCLEOTIDE SEQUENCE [LARGE SCALE GENOMIC DNA]</scope>
    <source>
        <strain evidence="11">z29</strain>
    </source>
</reference>
<dbReference type="UniPathway" id="UPA00070">
    <property type="reaction ID" value="UER00116"/>
</dbReference>
<dbReference type="GO" id="GO:0006207">
    <property type="term" value="P:'de novo' pyrimidine nucleobase biosynthetic process"/>
    <property type="evidence" value="ECO:0007669"/>
    <property type="project" value="InterPro"/>
</dbReference>
<dbReference type="PROSITE" id="PS00097">
    <property type="entry name" value="CARBAMOYLTRANSFERASE"/>
    <property type="match status" value="1"/>
</dbReference>
<dbReference type="SUPFAM" id="SSF53671">
    <property type="entry name" value="Aspartate/ornithine carbamoyltransferase"/>
    <property type="match status" value="1"/>
</dbReference>
<protein>
    <recommendedName>
        <fullName evidence="7">Aspartate carbamoyltransferase</fullName>
        <ecNumber evidence="7">2.1.3.2</ecNumber>
    </recommendedName>
    <alternativeName>
        <fullName evidence="7">Aspartate transcarbamylase</fullName>
        <shortName evidence="7">ATCase</shortName>
    </alternativeName>
</protein>
<feature type="binding site" evidence="7">
    <location>
        <position position="277"/>
    </location>
    <ligand>
        <name>carbamoyl phosphate</name>
        <dbReference type="ChEBI" id="CHEBI:58228"/>
    </ligand>
</feature>
<dbReference type="InterPro" id="IPR006132">
    <property type="entry name" value="Asp/Orn_carbamoyltranf_P-bd"/>
</dbReference>
<sequence length="321" mass="34192">MTAELQLEPDGRLRHLLSLDGLPAPVLRQLLDQAELLRPHALGGSALRGRHAGRTCCTLFFEPSTRTRSSFQLAAARLGMDVLNFDVSTSSTKKGETALDTLRTIEAMGVDLFVIRHASDGAVAELAAGARPGTRVINAGDGRSNHPTQGLLDMLTLRQHKGADFSALKVLVAGDVLHSRVARSDLQALRTLGCGEIRVCGPANLLPGPEVLRGCEVFHDMDAAVEGVDAAMMLRLQRERMEQGLVPSLEGYYRDFGLTPARLARAAPGAIVMHPGPMNRGVEIDGDVADGPRSVILEQVANGLPVRMAAIDLLLGATAPL</sequence>
<evidence type="ECO:0000256" key="6">
    <source>
        <dbReference type="ARBA" id="ARBA00048859"/>
    </source>
</evidence>
<comment type="function">
    <text evidence="5 7">Catalyzes the condensation of carbamoyl phosphate and aspartate to form carbamoyl aspartate and inorganic phosphate, the committed step in the de novo pyrimidine nucleotide biosynthesis pathway.</text>
</comment>
<dbReference type="EMBL" id="PVLF01000001">
    <property type="protein sequence ID" value="PRH83837.1"/>
    <property type="molecule type" value="Genomic_DNA"/>
</dbReference>
<evidence type="ECO:0000256" key="5">
    <source>
        <dbReference type="ARBA" id="ARBA00043884"/>
    </source>
</evidence>
<dbReference type="PRINTS" id="PR00100">
    <property type="entry name" value="AOTCASE"/>
</dbReference>
<dbReference type="Gene3D" id="3.40.50.1370">
    <property type="entry name" value="Aspartate/ornithine carbamoyltransferase"/>
    <property type="match status" value="2"/>
</dbReference>
<dbReference type="GO" id="GO:0006520">
    <property type="term" value="P:amino acid metabolic process"/>
    <property type="evidence" value="ECO:0007669"/>
    <property type="project" value="InterPro"/>
</dbReference>
<dbReference type="AlphaFoldDB" id="A0A2P6MCW6"/>
<evidence type="ECO:0000313" key="10">
    <source>
        <dbReference type="EMBL" id="PRH83837.1"/>
    </source>
</evidence>
<comment type="subunit">
    <text evidence="7">Heterododecamer (2C3:3R2) of six catalytic PyrB chains organized as two trimers (C3), and six regulatory PyrI chains organized as three dimers (R2).</text>
</comment>
<dbReference type="InterPro" id="IPR036901">
    <property type="entry name" value="Asp/Orn_carbamoylTrfase_sf"/>
</dbReference>
<dbReference type="Pfam" id="PF00185">
    <property type="entry name" value="OTCace"/>
    <property type="match status" value="1"/>
</dbReference>
<evidence type="ECO:0000256" key="1">
    <source>
        <dbReference type="ARBA" id="ARBA00004852"/>
    </source>
</evidence>
<evidence type="ECO:0000313" key="11">
    <source>
        <dbReference type="Proteomes" id="UP000241736"/>
    </source>
</evidence>
<feature type="domain" description="Aspartate/ornithine carbamoyltransferase Asp/Orn-binding" evidence="8">
    <location>
        <begin position="168"/>
        <end position="312"/>
    </location>
</feature>
<dbReference type="GO" id="GO:0016597">
    <property type="term" value="F:amino acid binding"/>
    <property type="evidence" value="ECO:0007669"/>
    <property type="project" value="InterPro"/>
</dbReference>
<feature type="binding site" evidence="7">
    <location>
        <position position="146"/>
    </location>
    <ligand>
        <name>carbamoyl phosphate</name>
        <dbReference type="ChEBI" id="CHEBI:58228"/>
    </ligand>
</feature>